<keyword evidence="4 5" id="KW-0539">Nucleus</keyword>
<protein>
    <submittedName>
        <fullName evidence="9">Posterior neuron-specific homeobox</fullName>
    </submittedName>
</protein>
<feature type="region of interest" description="Disordered" evidence="7">
    <location>
        <begin position="62"/>
        <end position="89"/>
    </location>
</feature>
<dbReference type="InterPro" id="IPR009057">
    <property type="entry name" value="Homeodomain-like_sf"/>
</dbReference>
<evidence type="ECO:0000259" key="8">
    <source>
        <dbReference type="PROSITE" id="PS50071"/>
    </source>
</evidence>
<evidence type="ECO:0000256" key="1">
    <source>
        <dbReference type="ARBA" id="ARBA00004123"/>
    </source>
</evidence>
<evidence type="ECO:0000313" key="10">
    <source>
        <dbReference type="Proteomes" id="UP000261380"/>
    </source>
</evidence>
<reference evidence="9" key="1">
    <citation type="submission" date="2025-08" db="UniProtKB">
        <authorList>
            <consortium name="Ensembl"/>
        </authorList>
    </citation>
    <scope>IDENTIFICATION</scope>
</reference>
<evidence type="ECO:0000256" key="5">
    <source>
        <dbReference type="PROSITE-ProRule" id="PRU00108"/>
    </source>
</evidence>
<reference evidence="9" key="2">
    <citation type="submission" date="2025-09" db="UniProtKB">
        <authorList>
            <consortium name="Ensembl"/>
        </authorList>
    </citation>
    <scope>IDENTIFICATION</scope>
</reference>
<evidence type="ECO:0000256" key="6">
    <source>
        <dbReference type="RuleBase" id="RU000682"/>
    </source>
</evidence>
<dbReference type="SMART" id="SM00389">
    <property type="entry name" value="HOX"/>
    <property type="match status" value="1"/>
</dbReference>
<evidence type="ECO:0000256" key="4">
    <source>
        <dbReference type="ARBA" id="ARBA00023242"/>
    </source>
</evidence>
<accession>A0A3B5MUY3</accession>
<dbReference type="Pfam" id="PF00046">
    <property type="entry name" value="Homeodomain"/>
    <property type="match status" value="1"/>
</dbReference>
<organism evidence="9 10">
    <name type="scientific">Xiphophorus couchianus</name>
    <name type="common">Monterrey platyfish</name>
    <dbReference type="NCBI Taxonomy" id="32473"/>
    <lineage>
        <taxon>Eukaryota</taxon>
        <taxon>Metazoa</taxon>
        <taxon>Chordata</taxon>
        <taxon>Craniata</taxon>
        <taxon>Vertebrata</taxon>
        <taxon>Euteleostomi</taxon>
        <taxon>Actinopterygii</taxon>
        <taxon>Neopterygii</taxon>
        <taxon>Teleostei</taxon>
        <taxon>Neoteleostei</taxon>
        <taxon>Acanthomorphata</taxon>
        <taxon>Ovalentaria</taxon>
        <taxon>Atherinomorphae</taxon>
        <taxon>Cyprinodontiformes</taxon>
        <taxon>Poeciliidae</taxon>
        <taxon>Poeciliinae</taxon>
        <taxon>Xiphophorus</taxon>
    </lineage>
</organism>
<feature type="compositionally biased region" description="Basic and acidic residues" evidence="7">
    <location>
        <begin position="78"/>
        <end position="89"/>
    </location>
</feature>
<evidence type="ECO:0000256" key="2">
    <source>
        <dbReference type="ARBA" id="ARBA00023125"/>
    </source>
</evidence>
<keyword evidence="10" id="KW-1185">Reference proteome</keyword>
<dbReference type="CDD" id="cd00086">
    <property type="entry name" value="homeodomain"/>
    <property type="match status" value="1"/>
</dbReference>
<dbReference type="GO" id="GO:0000981">
    <property type="term" value="F:DNA-binding transcription factor activity, RNA polymerase II-specific"/>
    <property type="evidence" value="ECO:0007669"/>
    <property type="project" value="TreeGrafter"/>
</dbReference>
<dbReference type="Gene3D" id="1.10.10.60">
    <property type="entry name" value="Homeodomain-like"/>
    <property type="match status" value="1"/>
</dbReference>
<dbReference type="GO" id="GO:0005634">
    <property type="term" value="C:nucleus"/>
    <property type="evidence" value="ECO:0007669"/>
    <property type="project" value="UniProtKB-SubCell"/>
</dbReference>
<dbReference type="SUPFAM" id="SSF46689">
    <property type="entry name" value="Homeodomain-like"/>
    <property type="match status" value="1"/>
</dbReference>
<comment type="subcellular location">
    <subcellularLocation>
        <location evidence="1 5 6">Nucleus</location>
    </subcellularLocation>
</comment>
<evidence type="ECO:0000256" key="7">
    <source>
        <dbReference type="SAM" id="MobiDB-lite"/>
    </source>
</evidence>
<dbReference type="Proteomes" id="UP000261380">
    <property type="component" value="Unplaced"/>
</dbReference>
<evidence type="ECO:0000256" key="3">
    <source>
        <dbReference type="ARBA" id="ARBA00023155"/>
    </source>
</evidence>
<dbReference type="PANTHER" id="PTHR24339">
    <property type="entry name" value="HOMEOBOX PROTEIN EMX-RELATED"/>
    <property type="match status" value="1"/>
</dbReference>
<sequence length="243" mass="27716">MASLRIKFTSEREAYIYVDSRGAQEPPEADMQAVTVKLPQSQRTPFSVEDILDPTKFTRKLNSAGEKSAEENQNPNEENGKTEHRTAGKRELLPPLKVKSRRIRTAFTPEQLRVLECSFQRSHYLSVLERHTTAAALRLSETQVKIWFQNRRTKWRKESLTVRGNEEEGEQRGFIPAFPAHPAICAALTCGPLYQQGPPFQLVPTLPLIYTQTQQTAIMLFFLFFPQAIPLALLSMKSVFPKL</sequence>
<dbReference type="GO" id="GO:0000978">
    <property type="term" value="F:RNA polymerase II cis-regulatory region sequence-specific DNA binding"/>
    <property type="evidence" value="ECO:0007669"/>
    <property type="project" value="TreeGrafter"/>
</dbReference>
<evidence type="ECO:0000313" key="9">
    <source>
        <dbReference type="Ensembl" id="ENSXCOP00000023314.1"/>
    </source>
</evidence>
<feature type="domain" description="Homeobox" evidence="8">
    <location>
        <begin position="98"/>
        <end position="158"/>
    </location>
</feature>
<dbReference type="Ensembl" id="ENSXCOT00000023593.1">
    <property type="protein sequence ID" value="ENSXCOP00000023314.1"/>
    <property type="gene ID" value="ENSXCOG00000017409.1"/>
</dbReference>
<dbReference type="InterPro" id="IPR050877">
    <property type="entry name" value="EMX-VAX-Noto_Homeobox_TFs"/>
</dbReference>
<dbReference type="AlphaFoldDB" id="A0A3B5MUY3"/>
<dbReference type="PROSITE" id="PS50071">
    <property type="entry name" value="HOMEOBOX_2"/>
    <property type="match status" value="1"/>
</dbReference>
<dbReference type="InterPro" id="IPR001356">
    <property type="entry name" value="HD"/>
</dbReference>
<keyword evidence="2 5" id="KW-0238">DNA-binding</keyword>
<dbReference type="GeneTree" id="ENSGT00940000166967"/>
<dbReference type="PANTHER" id="PTHR24339:SF28">
    <property type="entry name" value="E5-RELATED"/>
    <property type="match status" value="1"/>
</dbReference>
<name>A0A3B5MUY3_9TELE</name>
<feature type="DNA-binding region" description="Homeobox" evidence="5">
    <location>
        <begin position="100"/>
        <end position="159"/>
    </location>
</feature>
<keyword evidence="3 5" id="KW-0371">Homeobox</keyword>
<proteinExistence type="predicted"/>